<keyword evidence="3" id="KW-1185">Reference proteome</keyword>
<evidence type="ECO:0000313" key="3">
    <source>
        <dbReference type="Proteomes" id="UP000053593"/>
    </source>
</evidence>
<name>A0A0D0BFB9_9AGAR</name>
<feature type="region of interest" description="Disordered" evidence="1">
    <location>
        <begin position="1"/>
        <end position="32"/>
    </location>
</feature>
<proteinExistence type="predicted"/>
<gene>
    <name evidence="2" type="ORF">GYMLUDRAFT_49365</name>
</gene>
<dbReference type="EMBL" id="KN834830">
    <property type="protein sequence ID" value="KIK53366.1"/>
    <property type="molecule type" value="Genomic_DNA"/>
</dbReference>
<accession>A0A0D0BFB9</accession>
<dbReference type="HOGENOM" id="CLU_2038345_0_0_1"/>
<evidence type="ECO:0000313" key="2">
    <source>
        <dbReference type="EMBL" id="KIK53366.1"/>
    </source>
</evidence>
<dbReference type="AlphaFoldDB" id="A0A0D0BFB9"/>
<protein>
    <submittedName>
        <fullName evidence="2">Uncharacterized protein</fullName>
    </submittedName>
</protein>
<organism evidence="2 3">
    <name type="scientific">Collybiopsis luxurians FD-317 M1</name>
    <dbReference type="NCBI Taxonomy" id="944289"/>
    <lineage>
        <taxon>Eukaryota</taxon>
        <taxon>Fungi</taxon>
        <taxon>Dikarya</taxon>
        <taxon>Basidiomycota</taxon>
        <taxon>Agaricomycotina</taxon>
        <taxon>Agaricomycetes</taxon>
        <taxon>Agaricomycetidae</taxon>
        <taxon>Agaricales</taxon>
        <taxon>Marasmiineae</taxon>
        <taxon>Omphalotaceae</taxon>
        <taxon>Collybiopsis</taxon>
        <taxon>Collybiopsis luxurians</taxon>
    </lineage>
</organism>
<dbReference type="Proteomes" id="UP000053593">
    <property type="component" value="Unassembled WGS sequence"/>
</dbReference>
<reference evidence="2 3" key="1">
    <citation type="submission" date="2014-04" db="EMBL/GenBank/DDBJ databases">
        <title>Evolutionary Origins and Diversification of the Mycorrhizal Mutualists.</title>
        <authorList>
            <consortium name="DOE Joint Genome Institute"/>
            <consortium name="Mycorrhizal Genomics Consortium"/>
            <person name="Kohler A."/>
            <person name="Kuo A."/>
            <person name="Nagy L.G."/>
            <person name="Floudas D."/>
            <person name="Copeland A."/>
            <person name="Barry K.W."/>
            <person name="Cichocki N."/>
            <person name="Veneault-Fourrey C."/>
            <person name="LaButti K."/>
            <person name="Lindquist E.A."/>
            <person name="Lipzen A."/>
            <person name="Lundell T."/>
            <person name="Morin E."/>
            <person name="Murat C."/>
            <person name="Riley R."/>
            <person name="Ohm R."/>
            <person name="Sun H."/>
            <person name="Tunlid A."/>
            <person name="Henrissat B."/>
            <person name="Grigoriev I.V."/>
            <person name="Hibbett D.S."/>
            <person name="Martin F."/>
        </authorList>
    </citation>
    <scope>NUCLEOTIDE SEQUENCE [LARGE SCALE GENOMIC DNA]</scope>
    <source>
        <strain evidence="2 3">FD-317 M1</strain>
    </source>
</reference>
<evidence type="ECO:0000256" key="1">
    <source>
        <dbReference type="SAM" id="MobiDB-lite"/>
    </source>
</evidence>
<sequence length="121" mass="13993">MNRDLYIPSNDPPAYIITPDIPPPPASRRSRARPVYPTYTYPYSPYLSTTCQHPQQTPCYALHSTYTPYPYVSMPTHRFSSIPEPTELRALSPQNRSYDEYWGMWAESYRRRSGLGLTLVG</sequence>